<evidence type="ECO:0000313" key="2">
    <source>
        <dbReference type="EMBL" id="MPM44451.1"/>
    </source>
</evidence>
<dbReference type="EMBL" id="VSSQ01010483">
    <property type="protein sequence ID" value="MPM44451.1"/>
    <property type="molecule type" value="Genomic_DNA"/>
</dbReference>
<dbReference type="Pfam" id="PF09991">
    <property type="entry name" value="DUF2232"/>
    <property type="match status" value="1"/>
</dbReference>
<feature type="transmembrane region" description="Helical" evidence="1">
    <location>
        <begin position="40"/>
        <end position="60"/>
    </location>
</feature>
<feature type="transmembrane region" description="Helical" evidence="1">
    <location>
        <begin position="6"/>
        <end position="28"/>
    </location>
</feature>
<proteinExistence type="predicted"/>
<feature type="transmembrane region" description="Helical" evidence="1">
    <location>
        <begin position="112"/>
        <end position="136"/>
    </location>
</feature>
<name>A0A644ZWZ9_9ZZZZ</name>
<protein>
    <recommendedName>
        <fullName evidence="3">DUF2232 domain-containing protein</fullName>
    </recommendedName>
</protein>
<feature type="transmembrane region" description="Helical" evidence="1">
    <location>
        <begin position="221"/>
        <end position="243"/>
    </location>
</feature>
<keyword evidence="1" id="KW-0472">Membrane</keyword>
<feature type="transmembrane region" description="Helical" evidence="1">
    <location>
        <begin position="190"/>
        <end position="209"/>
    </location>
</feature>
<gene>
    <name evidence="2" type="ORF">SDC9_91129</name>
</gene>
<reference evidence="2" key="1">
    <citation type="submission" date="2019-08" db="EMBL/GenBank/DDBJ databases">
        <authorList>
            <person name="Kucharzyk K."/>
            <person name="Murdoch R.W."/>
            <person name="Higgins S."/>
            <person name="Loffler F."/>
        </authorList>
    </citation>
    <scope>NUCLEOTIDE SEQUENCE</scope>
</reference>
<evidence type="ECO:0008006" key="3">
    <source>
        <dbReference type="Google" id="ProtNLM"/>
    </source>
</evidence>
<sequence length="261" mass="28339">MLYSENGYTSAVAVSLMAAASAVALYVLLTKRFSNTYTALTLSGIFLLGLYVAACLPSVLAGKGAFAAVQAAMDEIISFYRTTFVQAAGADAQYAALVNEYLDTFSKAVPTMVVAALSIFAGVMGLGNLLFFRLFCRKHKEIAISPIREFRFWSLPRSMMFGLFALLVGSLILEWSGWQYAESLVNTVNVLVGMPLLLQGLAVVDFLIVRSARKTAGQRAVTYVLIGVLFGLAEMPLMLLGGFEQLFHFRARTQGLPPQSL</sequence>
<accession>A0A644ZWZ9</accession>
<dbReference type="InterPro" id="IPR018710">
    <property type="entry name" value="DUF2232"/>
</dbReference>
<keyword evidence="1" id="KW-1133">Transmembrane helix</keyword>
<comment type="caution">
    <text evidence="2">The sequence shown here is derived from an EMBL/GenBank/DDBJ whole genome shotgun (WGS) entry which is preliminary data.</text>
</comment>
<feature type="transmembrane region" description="Helical" evidence="1">
    <location>
        <begin position="157"/>
        <end position="178"/>
    </location>
</feature>
<evidence type="ECO:0000256" key="1">
    <source>
        <dbReference type="SAM" id="Phobius"/>
    </source>
</evidence>
<organism evidence="2">
    <name type="scientific">bioreactor metagenome</name>
    <dbReference type="NCBI Taxonomy" id="1076179"/>
    <lineage>
        <taxon>unclassified sequences</taxon>
        <taxon>metagenomes</taxon>
        <taxon>ecological metagenomes</taxon>
    </lineage>
</organism>
<dbReference type="AlphaFoldDB" id="A0A644ZWZ9"/>
<keyword evidence="1" id="KW-0812">Transmembrane</keyword>